<keyword evidence="1" id="KW-0472">Membrane</keyword>
<reference evidence="3" key="1">
    <citation type="submission" date="2021-01" db="EMBL/GenBank/DDBJ databases">
        <authorList>
            <person name="Corre E."/>
            <person name="Pelletier E."/>
            <person name="Niang G."/>
            <person name="Scheremetjew M."/>
            <person name="Finn R."/>
            <person name="Kale V."/>
            <person name="Holt S."/>
            <person name="Cochrane G."/>
            <person name="Meng A."/>
            <person name="Brown T."/>
            <person name="Cohen L."/>
        </authorList>
    </citation>
    <scope>NUCLEOTIDE SEQUENCE</scope>
    <source>
        <strain evidence="3">CCMP147</strain>
    </source>
</reference>
<sequence length="377" mass="41362">MGTIQTAILLLLCSTTVVESQPFPCPNFDTSQPDVTPGSNIDLTMRHGILPTKIQFPEVTTNSESYPKIDLVPARSPSAFIETFAWNDEACYEFLRMENTVVGSVNLFSTMSTSKTIYNSGGWFSSAYISRASSPPLFDYLALSQAHWNHSYYNNVRKDLLGEKCGAALLITNATMLGRGLVLKPSMPQCQTYSAEFVSDIFALPQTLEGNMNAYIAFCNKYGWYAPTEFNLYSFTTRVDVVLDSTVTSYNFGQAGTSDFTEKNCMDPEVGLVTVAGWDELGVLQAFAANLTAVINNFKMFYESHPVDDRALPKVETLMKKQIDTYEGVPAYCGGTAAPTQAPTSAATSSTSHWALLPVTLFAGVIIQGLLCLFEMK</sequence>
<name>A0A7R9VIK6_9STRA</name>
<organism evidence="3">
    <name type="scientific">Pseudictyota dubia</name>
    <dbReference type="NCBI Taxonomy" id="2749911"/>
    <lineage>
        <taxon>Eukaryota</taxon>
        <taxon>Sar</taxon>
        <taxon>Stramenopiles</taxon>
        <taxon>Ochrophyta</taxon>
        <taxon>Bacillariophyta</taxon>
        <taxon>Mediophyceae</taxon>
        <taxon>Biddulphiophycidae</taxon>
        <taxon>Eupodiscales</taxon>
        <taxon>Odontellaceae</taxon>
        <taxon>Pseudictyota</taxon>
    </lineage>
</organism>
<dbReference type="EMBL" id="HBED01005545">
    <property type="protein sequence ID" value="CAD8296088.1"/>
    <property type="molecule type" value="Transcribed_RNA"/>
</dbReference>
<evidence type="ECO:0000256" key="2">
    <source>
        <dbReference type="SAM" id="SignalP"/>
    </source>
</evidence>
<feature type="transmembrane region" description="Helical" evidence="1">
    <location>
        <begin position="354"/>
        <end position="374"/>
    </location>
</feature>
<gene>
    <name evidence="3" type="ORF">TDUB1175_LOCUS2793</name>
</gene>
<feature type="chain" id="PRO_5030772780" evidence="2">
    <location>
        <begin position="21"/>
        <end position="377"/>
    </location>
</feature>
<feature type="signal peptide" evidence="2">
    <location>
        <begin position="1"/>
        <end position="20"/>
    </location>
</feature>
<keyword evidence="1" id="KW-0812">Transmembrane</keyword>
<protein>
    <submittedName>
        <fullName evidence="3">Uncharacterized protein</fullName>
    </submittedName>
</protein>
<evidence type="ECO:0000313" key="3">
    <source>
        <dbReference type="EMBL" id="CAD8296088.1"/>
    </source>
</evidence>
<keyword evidence="1" id="KW-1133">Transmembrane helix</keyword>
<dbReference type="AlphaFoldDB" id="A0A7R9VIK6"/>
<accession>A0A7R9VIK6</accession>
<keyword evidence="2" id="KW-0732">Signal</keyword>
<evidence type="ECO:0000256" key="1">
    <source>
        <dbReference type="SAM" id="Phobius"/>
    </source>
</evidence>
<proteinExistence type="predicted"/>